<evidence type="ECO:0000313" key="3">
    <source>
        <dbReference type="Proteomes" id="UP000681526"/>
    </source>
</evidence>
<dbReference type="Gene3D" id="3.60.40.10">
    <property type="entry name" value="PPM-type phosphatase domain"/>
    <property type="match status" value="1"/>
</dbReference>
<feature type="domain" description="PPM-type phosphatase" evidence="1">
    <location>
        <begin position="14"/>
        <end position="239"/>
    </location>
</feature>
<sequence length="292" mass="31339">MGGLTFRTVCIRGSGEWNEDALIVRERDGLFGVVDGATSLVPFRAPSGETGGVLASRITAETVMGMPLGADAKAAALADMLAEANRRLAAEMAACGIDPARKEALWSAGALIVRVRPDAVDYAQAGDCMLVAGYRDGSYRVLTRDQLAAADRATLRRWAEAAASGITGRDARWQAVLPTIEAGRRLANAPGPEGYAVLNGDPAFARYVESGTINRLGLRSLLLMTDGLYVPKADPAEAFDAEETARLVGRMGLEAYAEWLVQYERSDPDCTRFPRVKRSDDKTAVLLEFPEV</sequence>
<dbReference type="EMBL" id="CAJRAY010000043">
    <property type="protein sequence ID" value="CAG5086422.1"/>
    <property type="molecule type" value="Genomic_DNA"/>
</dbReference>
<proteinExistence type="predicted"/>
<dbReference type="InterPro" id="IPR001932">
    <property type="entry name" value="PPM-type_phosphatase-like_dom"/>
</dbReference>
<gene>
    <name evidence="2" type="primary">txxe 2059</name>
    <name evidence="2" type="ORF">TXXE_10065</name>
</gene>
<keyword evidence="3" id="KW-1185">Reference proteome</keyword>
<dbReference type="Proteomes" id="UP000681526">
    <property type="component" value="Unassembled WGS sequence"/>
</dbReference>
<evidence type="ECO:0000259" key="1">
    <source>
        <dbReference type="Pfam" id="PF13672"/>
    </source>
</evidence>
<organism evidence="2 3">
    <name type="scientific">Thermobacillus xylanilyticus</name>
    <dbReference type="NCBI Taxonomy" id="76633"/>
    <lineage>
        <taxon>Bacteria</taxon>
        <taxon>Bacillati</taxon>
        <taxon>Bacillota</taxon>
        <taxon>Bacilli</taxon>
        <taxon>Bacillales</taxon>
        <taxon>Paenibacillaceae</taxon>
        <taxon>Thermobacillus</taxon>
    </lineage>
</organism>
<dbReference type="Pfam" id="PF13672">
    <property type="entry name" value="PP2C_2"/>
    <property type="match status" value="1"/>
</dbReference>
<comment type="caution">
    <text evidence="2">The sequence shown here is derived from an EMBL/GenBank/DDBJ whole genome shotgun (WGS) entry which is preliminary data.</text>
</comment>
<evidence type="ECO:0000313" key="2">
    <source>
        <dbReference type="EMBL" id="CAG5086422.1"/>
    </source>
</evidence>
<name>A0ABN7S115_THEXY</name>
<accession>A0ABN7S115</accession>
<dbReference type="InterPro" id="IPR036457">
    <property type="entry name" value="PPM-type-like_dom_sf"/>
</dbReference>
<protein>
    <recommendedName>
        <fullName evidence="1">PPM-type phosphatase domain-containing protein</fullName>
    </recommendedName>
</protein>
<reference evidence="2 3" key="1">
    <citation type="submission" date="2021-04" db="EMBL/GenBank/DDBJ databases">
        <authorList>
            <person name="Rakotoarivonina H."/>
        </authorList>
    </citation>
    <scope>NUCLEOTIDE SEQUENCE [LARGE SCALE GENOMIC DNA]</scope>
    <source>
        <strain evidence="2 3">XE</strain>
    </source>
</reference>
<dbReference type="SUPFAM" id="SSF81606">
    <property type="entry name" value="PP2C-like"/>
    <property type="match status" value="1"/>
</dbReference>